<reference evidence="2 3" key="1">
    <citation type="journal article" date="2018" name="PLoS Genet.">
        <title>Population sequencing reveals clonal diversity and ancestral inbreeding in the grapevine cultivar Chardonnay.</title>
        <authorList>
            <person name="Roach M.J."/>
            <person name="Johnson D.L."/>
            <person name="Bohlmann J."/>
            <person name="van Vuuren H.J."/>
            <person name="Jones S.J."/>
            <person name="Pretorius I.S."/>
            <person name="Schmidt S.A."/>
            <person name="Borneman A.R."/>
        </authorList>
    </citation>
    <scope>NUCLEOTIDE SEQUENCE [LARGE SCALE GENOMIC DNA]</scope>
    <source>
        <strain evidence="3">cv. Chardonnay</strain>
        <tissue evidence="2">Leaf</tissue>
    </source>
</reference>
<protein>
    <submittedName>
        <fullName evidence="2">Uncharacterized protein</fullName>
    </submittedName>
</protein>
<feature type="region of interest" description="Disordered" evidence="1">
    <location>
        <begin position="66"/>
        <end position="90"/>
    </location>
</feature>
<dbReference type="EMBL" id="QGNW01002501">
    <property type="protein sequence ID" value="RVW19170.1"/>
    <property type="molecule type" value="Genomic_DNA"/>
</dbReference>
<organism evidence="2 3">
    <name type="scientific">Vitis vinifera</name>
    <name type="common">Grape</name>
    <dbReference type="NCBI Taxonomy" id="29760"/>
    <lineage>
        <taxon>Eukaryota</taxon>
        <taxon>Viridiplantae</taxon>
        <taxon>Streptophyta</taxon>
        <taxon>Embryophyta</taxon>
        <taxon>Tracheophyta</taxon>
        <taxon>Spermatophyta</taxon>
        <taxon>Magnoliopsida</taxon>
        <taxon>eudicotyledons</taxon>
        <taxon>Gunneridae</taxon>
        <taxon>Pentapetalae</taxon>
        <taxon>rosids</taxon>
        <taxon>Vitales</taxon>
        <taxon>Vitaceae</taxon>
        <taxon>Viteae</taxon>
        <taxon>Vitis</taxon>
    </lineage>
</organism>
<name>A0A438C7G7_VITVI</name>
<dbReference type="Proteomes" id="UP000288805">
    <property type="component" value="Unassembled WGS sequence"/>
</dbReference>
<gene>
    <name evidence="2" type="ORF">CK203_093873</name>
</gene>
<evidence type="ECO:0000313" key="2">
    <source>
        <dbReference type="EMBL" id="RVW19170.1"/>
    </source>
</evidence>
<dbReference type="AlphaFoldDB" id="A0A438C7G7"/>
<evidence type="ECO:0000313" key="3">
    <source>
        <dbReference type="Proteomes" id="UP000288805"/>
    </source>
</evidence>
<feature type="region of interest" description="Disordered" evidence="1">
    <location>
        <begin position="1"/>
        <end position="22"/>
    </location>
</feature>
<evidence type="ECO:0000256" key="1">
    <source>
        <dbReference type="SAM" id="MobiDB-lite"/>
    </source>
</evidence>
<sequence length="90" mass="10033">MEGQSNSIQQPDPPSQQSSSLEQAMANLSKVVGDFIEKQEATNARSIKELIEWRAYKFEYTARKGKISFSTSPKPKGVHEVESQEGESSQ</sequence>
<proteinExistence type="predicted"/>
<accession>A0A438C7G7</accession>
<comment type="caution">
    <text evidence="2">The sequence shown here is derived from an EMBL/GenBank/DDBJ whole genome shotgun (WGS) entry which is preliminary data.</text>
</comment>